<accession>A0A6J5ECU5</accession>
<evidence type="ECO:0000313" key="2">
    <source>
        <dbReference type="Proteomes" id="UP000494329"/>
    </source>
</evidence>
<protein>
    <submittedName>
        <fullName evidence="1">Uncharacterized protein</fullName>
    </submittedName>
</protein>
<evidence type="ECO:0000313" key="1">
    <source>
        <dbReference type="EMBL" id="CAB3762945.1"/>
    </source>
</evidence>
<proteinExistence type="predicted"/>
<dbReference type="AlphaFoldDB" id="A0A6J5ECU5"/>
<reference evidence="1 2" key="1">
    <citation type="submission" date="2020-04" db="EMBL/GenBank/DDBJ databases">
        <authorList>
            <person name="De Canck E."/>
        </authorList>
    </citation>
    <scope>NUCLEOTIDE SEQUENCE [LARGE SCALE GENOMIC DNA]</scope>
    <source>
        <strain evidence="1 2">LMG 29739</strain>
    </source>
</reference>
<gene>
    <name evidence="1" type="ORF">LMG29739_03991</name>
</gene>
<organism evidence="1 2">
    <name type="scientific">Paraburkholderia solisilvae</name>
    <dbReference type="NCBI Taxonomy" id="624376"/>
    <lineage>
        <taxon>Bacteria</taxon>
        <taxon>Pseudomonadati</taxon>
        <taxon>Pseudomonadota</taxon>
        <taxon>Betaproteobacteria</taxon>
        <taxon>Burkholderiales</taxon>
        <taxon>Burkholderiaceae</taxon>
        <taxon>Paraburkholderia</taxon>
    </lineage>
</organism>
<dbReference type="RefSeq" id="WP_175112842.1">
    <property type="nucleotide sequence ID" value="NZ_CADIKF010000033.1"/>
</dbReference>
<name>A0A6J5ECU5_9BURK</name>
<sequence>MRKRVPAADLDALLAPSRPIAVRPVVVQPVPALPVEYRKSAAPELPQPYTLPPQSAARRHARILNSCVVGGRRKPG</sequence>
<keyword evidence="2" id="KW-1185">Reference proteome</keyword>
<dbReference type="EMBL" id="CADIKF010000033">
    <property type="protein sequence ID" value="CAB3762945.1"/>
    <property type="molecule type" value="Genomic_DNA"/>
</dbReference>
<dbReference type="Proteomes" id="UP000494329">
    <property type="component" value="Unassembled WGS sequence"/>
</dbReference>